<name>W8L4C6_9GAMM</name>
<dbReference type="Proteomes" id="UP000019442">
    <property type="component" value="Chromosome"/>
</dbReference>
<feature type="region of interest" description="Disordered" evidence="5">
    <location>
        <begin position="138"/>
        <end position="210"/>
    </location>
</feature>
<dbReference type="EMBL" id="CP007268">
    <property type="protein sequence ID" value="AHK78765.1"/>
    <property type="molecule type" value="Genomic_DNA"/>
</dbReference>
<dbReference type="GO" id="GO:0006508">
    <property type="term" value="P:proteolysis"/>
    <property type="evidence" value="ECO:0007669"/>
    <property type="project" value="UniProtKB-KW"/>
</dbReference>
<keyword evidence="7" id="KW-0732">Signal</keyword>
<evidence type="ECO:0000256" key="3">
    <source>
        <dbReference type="ARBA" id="ARBA00022989"/>
    </source>
</evidence>
<feature type="chain" id="PRO_5004912428" evidence="7">
    <location>
        <begin position="32"/>
        <end position="508"/>
    </location>
</feature>
<keyword evidence="11" id="KW-0378">Hydrolase</keyword>
<keyword evidence="4 6" id="KW-0472">Membrane</keyword>
<dbReference type="InterPro" id="IPR012340">
    <property type="entry name" value="NA-bd_OB-fold"/>
</dbReference>
<dbReference type="SUPFAM" id="SSF141322">
    <property type="entry name" value="NfeD domain-like"/>
    <property type="match status" value="1"/>
</dbReference>
<feature type="transmembrane region" description="Helical" evidence="6">
    <location>
        <begin position="403"/>
        <end position="424"/>
    </location>
</feature>
<protein>
    <submittedName>
        <fullName evidence="11">Serine protease</fullName>
    </submittedName>
</protein>
<keyword evidence="12" id="KW-1185">Reference proteome</keyword>
<feature type="transmembrane region" description="Helical" evidence="6">
    <location>
        <begin position="333"/>
        <end position="349"/>
    </location>
</feature>
<evidence type="ECO:0000256" key="6">
    <source>
        <dbReference type="SAM" id="Phobius"/>
    </source>
</evidence>
<feature type="compositionally biased region" description="Acidic residues" evidence="5">
    <location>
        <begin position="164"/>
        <end position="185"/>
    </location>
</feature>
<dbReference type="Gene3D" id="3.90.226.10">
    <property type="entry name" value="2-enoyl-CoA Hydratase, Chain A, domain 1"/>
    <property type="match status" value="1"/>
</dbReference>
<feature type="transmembrane region" description="Helical" evidence="6">
    <location>
        <begin position="355"/>
        <end position="372"/>
    </location>
</feature>
<evidence type="ECO:0000256" key="5">
    <source>
        <dbReference type="SAM" id="MobiDB-lite"/>
    </source>
</evidence>
<feature type="compositionally biased region" description="Basic and acidic residues" evidence="5">
    <location>
        <begin position="200"/>
        <end position="210"/>
    </location>
</feature>
<dbReference type="GO" id="GO:0016020">
    <property type="term" value="C:membrane"/>
    <property type="evidence" value="ECO:0007669"/>
    <property type="project" value="UniProtKB-SubCell"/>
</dbReference>
<evidence type="ECO:0000256" key="4">
    <source>
        <dbReference type="ARBA" id="ARBA00023136"/>
    </source>
</evidence>
<dbReference type="GO" id="GO:0008233">
    <property type="term" value="F:peptidase activity"/>
    <property type="evidence" value="ECO:0007669"/>
    <property type="project" value="UniProtKB-KW"/>
</dbReference>
<feature type="signal peptide" evidence="7">
    <location>
        <begin position="1"/>
        <end position="31"/>
    </location>
</feature>
<dbReference type="InterPro" id="IPR002810">
    <property type="entry name" value="NfeD-like_C"/>
</dbReference>
<feature type="domain" description="NfeD-like C-terminal" evidence="8">
    <location>
        <begin position="440"/>
        <end position="496"/>
    </location>
</feature>
<keyword evidence="3 6" id="KW-1133">Transmembrane helix</keyword>
<evidence type="ECO:0000256" key="2">
    <source>
        <dbReference type="ARBA" id="ARBA00022692"/>
    </source>
</evidence>
<dbReference type="CDD" id="cd07020">
    <property type="entry name" value="Clp_protease_NfeD_1"/>
    <property type="match status" value="1"/>
</dbReference>
<gene>
    <name evidence="11" type="ORF">M911_05815</name>
</gene>
<dbReference type="InterPro" id="IPR056739">
    <property type="entry name" value="NfeD_membrane"/>
</dbReference>
<dbReference type="Pfam" id="PF01957">
    <property type="entry name" value="NfeD"/>
    <property type="match status" value="1"/>
</dbReference>
<dbReference type="Pfam" id="PF25145">
    <property type="entry name" value="NfeD1b_N"/>
    <property type="match status" value="1"/>
</dbReference>
<evidence type="ECO:0000259" key="9">
    <source>
        <dbReference type="Pfam" id="PF24961"/>
    </source>
</evidence>
<dbReference type="InterPro" id="IPR052165">
    <property type="entry name" value="Membrane_assoc_protease"/>
</dbReference>
<dbReference type="InterPro" id="IPR056738">
    <property type="entry name" value="NfeD1b_N"/>
</dbReference>
<organism evidence="11 12">
    <name type="scientific">Ectothiorhodospira haloalkaliphila</name>
    <dbReference type="NCBI Taxonomy" id="421628"/>
    <lineage>
        <taxon>Bacteria</taxon>
        <taxon>Pseudomonadati</taxon>
        <taxon>Pseudomonadota</taxon>
        <taxon>Gammaproteobacteria</taxon>
        <taxon>Chromatiales</taxon>
        <taxon>Ectothiorhodospiraceae</taxon>
        <taxon>Ectothiorhodospira</taxon>
    </lineage>
</organism>
<dbReference type="AlphaFoldDB" id="W8L4C6"/>
<evidence type="ECO:0000259" key="10">
    <source>
        <dbReference type="Pfam" id="PF25145"/>
    </source>
</evidence>
<accession>W8L4C6</accession>
<keyword evidence="2 6" id="KW-0812">Transmembrane</keyword>
<feature type="transmembrane region" description="Helical" evidence="6">
    <location>
        <begin position="379"/>
        <end position="397"/>
    </location>
</feature>
<sequence length="508" mass="54244">MKRLATPFARRILLWCLLLLVGAGLALFSHAQENGNGNERGVAVVLDVDGAIGPATSDYFVRGLQSARDMNAEIVVVRMDTPGGLDSSMRDMIKAILSSPVPVASYVTPSGARAASAGTYILYASHVAAMTPATNLGSATPVQMGGPPGMPDEDEPRRPRSEDRQEDDATDEDNGSVDANGDEANGEAAEIREDDVEPASEPRRGGTAMERKVLEDAVAYIRGLAELRGRNADWAEEAVREAVNLTATDALEKNVIDVVAEDIRDLLMQIDGRTVKMDVGERVLNTENLELVEIEPDWRTRLLSVITNPNIAYILMLVGIYGIIFELANPGSIFPGVVGAISLVLALYAFQVLPINYAGLALIILGIAFMIAEAFLPSFGILGIGGVAAFVFGSIILVDETNLHISIPLIGGTALVSAVFFIWVMSKLMNLRRKQVTTGREELIGAQGQALKDFSKGAGRVWVHSESWLAQSRVAISKGDAVRVTGMDGLTLTVEPVSDQETSTGVAS</sequence>
<dbReference type="PATRIC" id="fig|1354791.3.peg.1598"/>
<feature type="domain" description="NfeD integral membrane" evidence="9">
    <location>
        <begin position="310"/>
        <end position="426"/>
    </location>
</feature>
<dbReference type="RefSeq" id="WP_025281157.1">
    <property type="nucleotide sequence ID" value="NZ_CP007268.1"/>
</dbReference>
<dbReference type="OrthoDB" id="5289056at2"/>
<evidence type="ECO:0000259" key="8">
    <source>
        <dbReference type="Pfam" id="PF01957"/>
    </source>
</evidence>
<dbReference type="SUPFAM" id="SSF52096">
    <property type="entry name" value="ClpP/crotonase"/>
    <property type="match status" value="1"/>
</dbReference>
<keyword evidence="11" id="KW-0645">Protease</keyword>
<evidence type="ECO:0000256" key="7">
    <source>
        <dbReference type="SAM" id="SignalP"/>
    </source>
</evidence>
<feature type="domain" description="NfeD1b N-terminal" evidence="10">
    <location>
        <begin position="47"/>
        <end position="146"/>
    </location>
</feature>
<dbReference type="KEGG" id="hhc:M911_05815"/>
<reference evidence="12" key="2">
    <citation type="submission" date="2014-02" db="EMBL/GenBank/DDBJ databases">
        <title>Draft Genome Sequence of extremely halophilic bacteria Halorhodospira halochloris.</title>
        <authorList>
            <person name="Singh K.S."/>
        </authorList>
    </citation>
    <scope>NUCLEOTIDE SEQUENCE [LARGE SCALE GENOMIC DNA]</scope>
    <source>
        <strain evidence="12">A</strain>
    </source>
</reference>
<dbReference type="HOGENOM" id="CLU_024619_1_0_6"/>
<feature type="transmembrane region" description="Helical" evidence="6">
    <location>
        <begin position="311"/>
        <end position="328"/>
    </location>
</feature>
<reference evidence="11 12" key="1">
    <citation type="journal article" date="2014" name="J Genomics">
        <title>Draft Genome Sequence of the Extremely Halophilic Phototrophic Purple Sulfur Bacterium Halorhodospira halochloris.</title>
        <authorList>
            <person name="Singh K.S."/>
            <person name="Kirksey J."/>
            <person name="Hoff W.D."/>
            <person name="Deole R."/>
        </authorList>
    </citation>
    <scope>NUCLEOTIDE SEQUENCE [LARGE SCALE GENOMIC DNA]</scope>
    <source>
        <strain evidence="11 12">A</strain>
    </source>
</reference>
<dbReference type="InterPro" id="IPR029045">
    <property type="entry name" value="ClpP/crotonase-like_dom_sf"/>
</dbReference>
<dbReference type="Pfam" id="PF24961">
    <property type="entry name" value="NfeD_membrane"/>
    <property type="match status" value="1"/>
</dbReference>
<dbReference type="PANTHER" id="PTHR33507:SF4">
    <property type="entry name" value="NODULATION COMPETITIVENESS PROTEIN NFED"/>
    <property type="match status" value="1"/>
</dbReference>
<dbReference type="PANTHER" id="PTHR33507">
    <property type="entry name" value="INNER MEMBRANE PROTEIN YBBJ"/>
    <property type="match status" value="1"/>
</dbReference>
<evidence type="ECO:0000313" key="11">
    <source>
        <dbReference type="EMBL" id="AHK78765.1"/>
    </source>
</evidence>
<evidence type="ECO:0000313" key="12">
    <source>
        <dbReference type="Proteomes" id="UP000019442"/>
    </source>
</evidence>
<comment type="subcellular location">
    <subcellularLocation>
        <location evidence="1">Membrane</location>
        <topology evidence="1">Multi-pass membrane protein</topology>
    </subcellularLocation>
</comment>
<evidence type="ECO:0000256" key="1">
    <source>
        <dbReference type="ARBA" id="ARBA00004141"/>
    </source>
</evidence>
<dbReference type="Gene3D" id="2.40.50.140">
    <property type="entry name" value="Nucleic acid-binding proteins"/>
    <property type="match status" value="1"/>
</dbReference>
<proteinExistence type="predicted"/>